<name>A0A1Q4VAD0_9ACTN</name>
<dbReference type="AlphaFoldDB" id="A0A1Q4VAD0"/>
<dbReference type="RefSeq" id="WP_073786685.1">
    <property type="nucleotide sequence ID" value="NZ_LFBV01000002.1"/>
</dbReference>
<dbReference type="EMBL" id="LFBV01000002">
    <property type="protein sequence ID" value="OKH94763.1"/>
    <property type="molecule type" value="Genomic_DNA"/>
</dbReference>
<feature type="transmembrane region" description="Helical" evidence="1">
    <location>
        <begin position="210"/>
        <end position="228"/>
    </location>
</feature>
<keyword evidence="1" id="KW-0472">Membrane</keyword>
<feature type="transmembrane region" description="Helical" evidence="1">
    <location>
        <begin position="181"/>
        <end position="204"/>
    </location>
</feature>
<dbReference type="InterPro" id="IPR025333">
    <property type="entry name" value="DUF4239"/>
</dbReference>
<gene>
    <name evidence="2" type="ORF">AB852_11270</name>
</gene>
<protein>
    <submittedName>
        <fullName evidence="2">Membrane protein</fullName>
    </submittedName>
</protein>
<feature type="transmembrane region" description="Helical" evidence="1">
    <location>
        <begin position="44"/>
        <end position="65"/>
    </location>
</feature>
<keyword evidence="3" id="KW-1185">Reference proteome</keyword>
<proteinExistence type="predicted"/>
<organism evidence="2 3">
    <name type="scientific">Streptomyces uncialis</name>
    <dbReference type="NCBI Taxonomy" id="1048205"/>
    <lineage>
        <taxon>Bacteria</taxon>
        <taxon>Bacillati</taxon>
        <taxon>Actinomycetota</taxon>
        <taxon>Actinomycetes</taxon>
        <taxon>Kitasatosporales</taxon>
        <taxon>Streptomycetaceae</taxon>
        <taxon>Streptomyces</taxon>
    </lineage>
</organism>
<evidence type="ECO:0000256" key="1">
    <source>
        <dbReference type="SAM" id="Phobius"/>
    </source>
</evidence>
<dbReference type="Pfam" id="PF14023">
    <property type="entry name" value="Bestrophin-like"/>
    <property type="match status" value="1"/>
</dbReference>
<accession>A0A1Q4VAD0</accession>
<keyword evidence="1" id="KW-1133">Transmembrane helix</keyword>
<evidence type="ECO:0000313" key="2">
    <source>
        <dbReference type="EMBL" id="OKH94763.1"/>
    </source>
</evidence>
<dbReference type="STRING" id="1048205.AB852_11270"/>
<comment type="caution">
    <text evidence="2">The sequence shown here is derived from an EMBL/GenBank/DDBJ whole genome shotgun (WGS) entry which is preliminary data.</text>
</comment>
<reference evidence="2 3" key="1">
    <citation type="submission" date="2015-06" db="EMBL/GenBank/DDBJ databases">
        <title>Cloning and characterization of the uncialamcin biosynthetic gene cluster.</title>
        <authorList>
            <person name="Yan X."/>
            <person name="Huang T."/>
            <person name="Ge H."/>
            <person name="Shen B."/>
        </authorList>
    </citation>
    <scope>NUCLEOTIDE SEQUENCE [LARGE SCALE GENOMIC DNA]</scope>
    <source>
        <strain evidence="2 3">DCA2648</strain>
    </source>
</reference>
<sequence>MPEWLVLTLAMGAACAVVLAVTLLQHRRIGVDDDPSETPDVIEYITMMIGVVYAIVLGLAIAGVWEARNAAQDHVQAEAQALHEISERVRVYPPEVRDRIRADVNAYVGHVVDVEWKRMAESGELTDRGTELLARLRHDVADHRPKSDFEAQAYQPLQDHVTAADLARTERGSSAEPTMPGVVWFGLIIGALVTIGMVFALQIRRTPRELLLAGLFSALIAFLLFLVWDFYMPYSRGIAAGADPFLKLFPGAGD</sequence>
<dbReference type="Proteomes" id="UP000186455">
    <property type="component" value="Unassembled WGS sequence"/>
</dbReference>
<keyword evidence="1" id="KW-0812">Transmembrane</keyword>
<evidence type="ECO:0000313" key="3">
    <source>
        <dbReference type="Proteomes" id="UP000186455"/>
    </source>
</evidence>